<organism evidence="2 3">
    <name type="scientific">Actinospica durhamensis</name>
    <dbReference type="NCBI Taxonomy" id="1508375"/>
    <lineage>
        <taxon>Bacteria</taxon>
        <taxon>Bacillati</taxon>
        <taxon>Actinomycetota</taxon>
        <taxon>Actinomycetes</taxon>
        <taxon>Catenulisporales</taxon>
        <taxon>Actinospicaceae</taxon>
        <taxon>Actinospica</taxon>
    </lineage>
</organism>
<feature type="transmembrane region" description="Helical" evidence="1">
    <location>
        <begin position="34"/>
        <end position="51"/>
    </location>
</feature>
<protein>
    <submittedName>
        <fullName evidence="2">Uncharacterized protein</fullName>
    </submittedName>
</protein>
<keyword evidence="1" id="KW-0812">Transmembrane</keyword>
<evidence type="ECO:0000313" key="2">
    <source>
        <dbReference type="EMBL" id="MBR7831693.1"/>
    </source>
</evidence>
<dbReference type="AlphaFoldDB" id="A0A941EJU6"/>
<gene>
    <name evidence="2" type="ORF">KDL01_00385</name>
</gene>
<accession>A0A941EJU6</accession>
<sequence length="117" mass="12242">MTTVPGPRRIPCALAFAASVGVFATSLRQWPAALLVPLAAVWLAVIVAGALAPRRGPVILIVLASLTKALTVVLIVWALTHPHSPIGPHSPLDWIPLGSLNAATGLWLLAVIRGRAR</sequence>
<name>A0A941EJU6_9ACTN</name>
<dbReference type="EMBL" id="JAGSOG010000001">
    <property type="protein sequence ID" value="MBR7831693.1"/>
    <property type="molecule type" value="Genomic_DNA"/>
</dbReference>
<dbReference type="Proteomes" id="UP000675781">
    <property type="component" value="Unassembled WGS sequence"/>
</dbReference>
<keyword evidence="1" id="KW-1133">Transmembrane helix</keyword>
<dbReference type="RefSeq" id="WP_212526223.1">
    <property type="nucleotide sequence ID" value="NZ_JAGSOG010000001.1"/>
</dbReference>
<evidence type="ECO:0000313" key="3">
    <source>
        <dbReference type="Proteomes" id="UP000675781"/>
    </source>
</evidence>
<keyword evidence="1" id="KW-0472">Membrane</keyword>
<evidence type="ECO:0000256" key="1">
    <source>
        <dbReference type="SAM" id="Phobius"/>
    </source>
</evidence>
<reference evidence="2" key="1">
    <citation type="submission" date="2021-04" db="EMBL/GenBank/DDBJ databases">
        <title>Genome based classification of Actinospica acidithermotolerans sp. nov., an actinobacterium isolated from an Indonesian hot spring.</title>
        <authorList>
            <person name="Kusuma A.B."/>
            <person name="Putra K.E."/>
            <person name="Nafisah S."/>
            <person name="Loh J."/>
            <person name="Nouioui I."/>
            <person name="Goodfellow M."/>
        </authorList>
    </citation>
    <scope>NUCLEOTIDE SEQUENCE</scope>
    <source>
        <strain evidence="2">CSCA 57</strain>
    </source>
</reference>
<comment type="caution">
    <text evidence="2">The sequence shown here is derived from an EMBL/GenBank/DDBJ whole genome shotgun (WGS) entry which is preliminary data.</text>
</comment>
<feature type="transmembrane region" description="Helical" evidence="1">
    <location>
        <begin position="58"/>
        <end position="79"/>
    </location>
</feature>
<feature type="transmembrane region" description="Helical" evidence="1">
    <location>
        <begin position="94"/>
        <end position="112"/>
    </location>
</feature>
<keyword evidence="3" id="KW-1185">Reference proteome</keyword>
<proteinExistence type="predicted"/>